<dbReference type="AlphaFoldDB" id="A0A2P5VZ96"/>
<dbReference type="EMBL" id="KZ669991">
    <property type="protein sequence ID" value="PPR84162.1"/>
    <property type="molecule type" value="Genomic_DNA"/>
</dbReference>
<gene>
    <name evidence="2" type="ORF">GOBAR_AA36551</name>
</gene>
<proteinExistence type="predicted"/>
<feature type="compositionally biased region" description="Basic residues" evidence="1">
    <location>
        <begin position="52"/>
        <end position="67"/>
    </location>
</feature>
<evidence type="ECO:0000313" key="3">
    <source>
        <dbReference type="Proteomes" id="UP000239757"/>
    </source>
</evidence>
<feature type="compositionally biased region" description="Basic and acidic residues" evidence="1">
    <location>
        <begin position="21"/>
        <end position="33"/>
    </location>
</feature>
<sequence>MGEANKARHGCATWLCSTHAQDTREWDSSRARPDSQNSKNTSSPSKNIMPLSRRKKAAVPSSKRRRGPGSSSEELFQILRARPLTTGHFIDWAAVEQVQLADAIRALLSTDLWERFFAIIEPTYLELSGLVCAMSAPEFGVALVLYTDEFIEEEDMNVLPRNIHISPSLCWRDLAPLSSTYDLGRSKALALAPSLRYLHAILAHTLTGKRESTDIVNTYDAYYLWYMANAHMTDLAYFIAFTICYQT</sequence>
<feature type="region of interest" description="Disordered" evidence="1">
    <location>
        <begin position="20"/>
        <end position="72"/>
    </location>
</feature>
<dbReference type="Proteomes" id="UP000239757">
    <property type="component" value="Unassembled WGS sequence"/>
</dbReference>
<evidence type="ECO:0000313" key="2">
    <source>
        <dbReference type="EMBL" id="PPR84162.1"/>
    </source>
</evidence>
<dbReference type="OrthoDB" id="1685790at2759"/>
<feature type="compositionally biased region" description="Polar residues" evidence="1">
    <location>
        <begin position="34"/>
        <end position="46"/>
    </location>
</feature>
<protein>
    <submittedName>
        <fullName evidence="2">Uncharacterized protein</fullName>
    </submittedName>
</protein>
<organism evidence="2 3">
    <name type="scientific">Gossypium barbadense</name>
    <name type="common">Sea Island cotton</name>
    <name type="synonym">Hibiscus barbadensis</name>
    <dbReference type="NCBI Taxonomy" id="3634"/>
    <lineage>
        <taxon>Eukaryota</taxon>
        <taxon>Viridiplantae</taxon>
        <taxon>Streptophyta</taxon>
        <taxon>Embryophyta</taxon>
        <taxon>Tracheophyta</taxon>
        <taxon>Spermatophyta</taxon>
        <taxon>Magnoliopsida</taxon>
        <taxon>eudicotyledons</taxon>
        <taxon>Gunneridae</taxon>
        <taxon>Pentapetalae</taxon>
        <taxon>rosids</taxon>
        <taxon>malvids</taxon>
        <taxon>Malvales</taxon>
        <taxon>Malvaceae</taxon>
        <taxon>Malvoideae</taxon>
        <taxon>Gossypium</taxon>
    </lineage>
</organism>
<accession>A0A2P5VZ96</accession>
<evidence type="ECO:0000256" key="1">
    <source>
        <dbReference type="SAM" id="MobiDB-lite"/>
    </source>
</evidence>
<name>A0A2P5VZ96_GOSBA</name>
<reference evidence="2 3" key="1">
    <citation type="submission" date="2015-01" db="EMBL/GenBank/DDBJ databases">
        <title>Genome of allotetraploid Gossypium barbadense reveals genomic plasticity and fiber elongation in cotton evolution.</title>
        <authorList>
            <person name="Chen X."/>
            <person name="Liu X."/>
            <person name="Zhao B."/>
            <person name="Zheng H."/>
            <person name="Hu Y."/>
            <person name="Lu G."/>
            <person name="Yang C."/>
            <person name="Chen J."/>
            <person name="Shan C."/>
            <person name="Zhang L."/>
            <person name="Zhou Y."/>
            <person name="Wang L."/>
            <person name="Guo W."/>
            <person name="Bai Y."/>
            <person name="Ruan J."/>
            <person name="Shangguan X."/>
            <person name="Mao Y."/>
            <person name="Jiang J."/>
            <person name="Zhu Y."/>
            <person name="Lei J."/>
            <person name="Kang H."/>
            <person name="Chen S."/>
            <person name="He X."/>
            <person name="Wang R."/>
            <person name="Wang Y."/>
            <person name="Chen J."/>
            <person name="Wang L."/>
            <person name="Yu S."/>
            <person name="Wang B."/>
            <person name="Wei J."/>
            <person name="Song S."/>
            <person name="Lu X."/>
            <person name="Gao Z."/>
            <person name="Gu W."/>
            <person name="Deng X."/>
            <person name="Ma D."/>
            <person name="Wang S."/>
            <person name="Liang W."/>
            <person name="Fang L."/>
            <person name="Cai C."/>
            <person name="Zhu X."/>
            <person name="Zhou B."/>
            <person name="Zhang Y."/>
            <person name="Chen Z."/>
            <person name="Xu S."/>
            <person name="Zhu R."/>
            <person name="Wang S."/>
            <person name="Zhang T."/>
            <person name="Zhao G."/>
        </authorList>
    </citation>
    <scope>NUCLEOTIDE SEQUENCE [LARGE SCALE GENOMIC DNA]</scope>
    <source>
        <strain evidence="3">cv. Xinhai21</strain>
        <tissue evidence="2">Leaf</tissue>
    </source>
</reference>